<dbReference type="PANTHER" id="PTHR30399:SF1">
    <property type="entry name" value="UTP PYROPHOSPHATASE"/>
    <property type="match status" value="1"/>
</dbReference>
<keyword evidence="2" id="KW-0378">Hydrolase</keyword>
<dbReference type="RefSeq" id="WP_114073457.1">
    <property type="nucleotide sequence ID" value="NZ_CP029554.1"/>
</dbReference>
<accession>A0A344UIM7</accession>
<name>A0A344UIM7_9NEIS</name>
<organism evidence="2 4">
    <name type="scientific">Chromobacterium phragmitis</name>
    <dbReference type="NCBI Taxonomy" id="2202141"/>
    <lineage>
        <taxon>Bacteria</taxon>
        <taxon>Pseudomonadati</taxon>
        <taxon>Pseudomonadota</taxon>
        <taxon>Betaproteobacteria</taxon>
        <taxon>Neisseriales</taxon>
        <taxon>Chromobacteriaceae</taxon>
        <taxon>Chromobacterium</taxon>
    </lineage>
</organism>
<dbReference type="Proteomes" id="UP000252038">
    <property type="component" value="Chromosome"/>
</dbReference>
<dbReference type="EMBL" id="JBDXMI010000001">
    <property type="protein sequence ID" value="MEO9385554.1"/>
    <property type="molecule type" value="Genomic_DNA"/>
</dbReference>
<proteinExistence type="predicted"/>
<feature type="domain" description="YgjP-like metallopeptidase" evidence="1">
    <location>
        <begin position="94"/>
        <end position="153"/>
    </location>
</feature>
<evidence type="ECO:0000313" key="4">
    <source>
        <dbReference type="Proteomes" id="UP000252038"/>
    </source>
</evidence>
<sequence>MPTLKYLPQYPPALVQQAQTLFDSGELGPLLRDKYPDRHDVQTDKALYQFVSELKQRYLKHAPLPAKVLYDNQQHPLKGTLGTNTAISRVQGGRLKSKNEIRIASLFRELPLPFLQMIAVHELAHLKVRDHDKAFYQLCQHMLPNYHQLEFDLRLWLNWREHHAD</sequence>
<dbReference type="InterPro" id="IPR002725">
    <property type="entry name" value="YgjP-like_metallopeptidase"/>
</dbReference>
<dbReference type="EMBL" id="CP029554">
    <property type="protein sequence ID" value="AXE35125.1"/>
    <property type="molecule type" value="Genomic_DNA"/>
</dbReference>
<dbReference type="AlphaFoldDB" id="A0A344UIM7"/>
<reference evidence="3 5" key="2">
    <citation type="submission" date="2024-05" db="EMBL/GenBank/DDBJ databases">
        <authorList>
            <person name="De Oliveira J.P."/>
            <person name="Noriler S.A."/>
            <person name="De Oliveira A.G."/>
            <person name="Sipoli D.S."/>
        </authorList>
    </citation>
    <scope>NUCLEOTIDE SEQUENCE [LARGE SCALE GENOMIC DNA]</scope>
    <source>
        <strain evidence="3 5">LABIM192</strain>
    </source>
</reference>
<dbReference type="InterPro" id="IPR053136">
    <property type="entry name" value="UTP_pyrophosphatase-like"/>
</dbReference>
<dbReference type="GO" id="GO:0016787">
    <property type="term" value="F:hydrolase activity"/>
    <property type="evidence" value="ECO:0007669"/>
    <property type="project" value="UniProtKB-KW"/>
</dbReference>
<keyword evidence="5" id="KW-1185">Reference proteome</keyword>
<reference evidence="2 4" key="1">
    <citation type="submission" date="2018-05" db="EMBL/GenBank/DDBJ databases">
        <title>Genome sequencing, assembly and analysis of the novel insecticidal bacterium, Chromobacterium phragmitis.</title>
        <authorList>
            <person name="Sparks M.E."/>
            <person name="Blackburn M.B."/>
            <person name="Gundersen-Rindal D.E."/>
        </authorList>
    </citation>
    <scope>NUCLEOTIDE SEQUENCE [LARGE SCALE GENOMIC DNA]</scope>
    <source>
        <strain evidence="2">IIBBL 274-1</strain>
    </source>
</reference>
<dbReference type="PANTHER" id="PTHR30399">
    <property type="entry name" value="UNCHARACTERIZED PROTEIN YGJP"/>
    <property type="match status" value="1"/>
</dbReference>
<evidence type="ECO:0000313" key="5">
    <source>
        <dbReference type="Proteomes" id="UP001462502"/>
    </source>
</evidence>
<dbReference type="Pfam" id="PF01863">
    <property type="entry name" value="YgjP-like"/>
    <property type="match status" value="1"/>
</dbReference>
<gene>
    <name evidence="3" type="ORF">ABI908_15755</name>
    <name evidence="2" type="ORF">DK843_13000</name>
</gene>
<evidence type="ECO:0000259" key="1">
    <source>
        <dbReference type="Pfam" id="PF01863"/>
    </source>
</evidence>
<dbReference type="CDD" id="cd07344">
    <property type="entry name" value="M48_yhfN_like"/>
    <property type="match status" value="1"/>
</dbReference>
<dbReference type="KEGG" id="chrb:DK843_13000"/>
<dbReference type="Gene3D" id="3.30.2010.10">
    <property type="entry name" value="Metalloproteases ('zincins'), catalytic domain"/>
    <property type="match status" value="1"/>
</dbReference>
<evidence type="ECO:0000313" key="2">
    <source>
        <dbReference type="EMBL" id="AXE35125.1"/>
    </source>
</evidence>
<dbReference type="Proteomes" id="UP001462502">
    <property type="component" value="Unassembled WGS sequence"/>
</dbReference>
<evidence type="ECO:0000313" key="3">
    <source>
        <dbReference type="EMBL" id="MEO9385554.1"/>
    </source>
</evidence>
<protein>
    <submittedName>
        <fullName evidence="2">Metal-dependent hydrolase</fullName>
    </submittedName>
    <submittedName>
        <fullName evidence="3">YgjP-like metallopeptidase domain-containing protein</fullName>
    </submittedName>
</protein>